<dbReference type="Proteomes" id="UP000006415">
    <property type="component" value="Unassembled WGS sequence"/>
</dbReference>
<sequence length="198" mass="21044">MKRVLIIGATGTVGGAVRQTLIRETDAHLTLFARHRIVSDNSREDAVTGDVKDPVSLEGAVAGQDIVFAALSGDMADYARSIVAAMEKTGVARLIFISSMGIYDEIPDSLGGGNVSQNPVLRPYREAADVIESSSLDYTVIRPGWFTSGPVDYEVTHKGEPFGGHDVSVGSIADAVRKIIEDPALYSHDSIGINTLGQ</sequence>
<organism evidence="2 3">
    <name type="scientific">Scardovia wiggsiae F0424</name>
    <dbReference type="NCBI Taxonomy" id="857290"/>
    <lineage>
        <taxon>Bacteria</taxon>
        <taxon>Bacillati</taxon>
        <taxon>Actinomycetota</taxon>
        <taxon>Actinomycetes</taxon>
        <taxon>Bifidobacteriales</taxon>
        <taxon>Bifidobacteriaceae</taxon>
        <taxon>Scardovia</taxon>
    </lineage>
</organism>
<comment type="caution">
    <text evidence="2">The sequence shown here is derived from an EMBL/GenBank/DDBJ whole genome shotgun (WGS) entry which is preliminary data.</text>
</comment>
<dbReference type="OrthoDB" id="5510591at2"/>
<dbReference type="Pfam" id="PF13460">
    <property type="entry name" value="NAD_binding_10"/>
    <property type="match status" value="1"/>
</dbReference>
<dbReference type="EMBL" id="AGZS01000002">
    <property type="protein sequence ID" value="EJD65113.1"/>
    <property type="molecule type" value="Genomic_DNA"/>
</dbReference>
<evidence type="ECO:0000313" key="3">
    <source>
        <dbReference type="Proteomes" id="UP000006415"/>
    </source>
</evidence>
<reference evidence="2 3" key="1">
    <citation type="submission" date="2012-01" db="EMBL/GenBank/DDBJ databases">
        <title>The Genome Sequence of Scardovia wiggsiae F0424.</title>
        <authorList>
            <consortium name="The Broad Institute Genome Sequencing Platform"/>
            <person name="Earl A."/>
            <person name="Ward D."/>
            <person name="Feldgarden M."/>
            <person name="Gevers D."/>
            <person name="Izard J."/>
            <person name="Ganesan A."/>
            <person name="Baranova O.V."/>
            <person name="Blanton J.M."/>
            <person name="Tanner A.C."/>
            <person name="Mathney J."/>
            <person name="Dewhirst F.E."/>
            <person name="Young S.K."/>
            <person name="Zeng Q."/>
            <person name="Gargeya S."/>
            <person name="Fitzgerald M."/>
            <person name="Haas B."/>
            <person name="Abouelleil A."/>
            <person name="Alvarado L."/>
            <person name="Arachchi H.M."/>
            <person name="Berlin A."/>
            <person name="Chapman S.B."/>
            <person name="Gearin G."/>
            <person name="Goldberg J."/>
            <person name="Griggs A."/>
            <person name="Gujja S."/>
            <person name="Hansen M."/>
            <person name="Heiman D."/>
            <person name="Howarth C."/>
            <person name="Larimer J."/>
            <person name="Lui A."/>
            <person name="MacDonald P.J.P."/>
            <person name="McCowen C."/>
            <person name="Montmayeur A."/>
            <person name="Murphy C."/>
            <person name="Neiman D."/>
            <person name="Pearson M."/>
            <person name="Priest M."/>
            <person name="Roberts A."/>
            <person name="Saif S."/>
            <person name="Shea T."/>
            <person name="Sisk P."/>
            <person name="Stolte C."/>
            <person name="Sykes S."/>
            <person name="Wortman J."/>
            <person name="Nusbaum C."/>
            <person name="Birren B."/>
        </authorList>
    </citation>
    <scope>NUCLEOTIDE SEQUENCE [LARGE SCALE GENOMIC DNA]</scope>
    <source>
        <strain evidence="2 3">F0424</strain>
    </source>
</reference>
<proteinExistence type="predicted"/>
<dbReference type="PANTHER" id="PTHR43355:SF2">
    <property type="entry name" value="FLAVIN REDUCTASE (NADPH)"/>
    <property type="match status" value="1"/>
</dbReference>
<dbReference type="RefSeq" id="WP_007147624.1">
    <property type="nucleotide sequence ID" value="NZ_AKCI01000001.1"/>
</dbReference>
<dbReference type="GO" id="GO:0004074">
    <property type="term" value="F:biliverdin reductase [NAD(P)H] activity"/>
    <property type="evidence" value="ECO:0007669"/>
    <property type="project" value="TreeGrafter"/>
</dbReference>
<dbReference type="SUPFAM" id="SSF51735">
    <property type="entry name" value="NAD(P)-binding Rossmann-fold domains"/>
    <property type="match status" value="1"/>
</dbReference>
<dbReference type="GO" id="GO:0042602">
    <property type="term" value="F:riboflavin reductase (NADPH) activity"/>
    <property type="evidence" value="ECO:0007669"/>
    <property type="project" value="TreeGrafter"/>
</dbReference>
<dbReference type="PANTHER" id="PTHR43355">
    <property type="entry name" value="FLAVIN REDUCTASE (NADPH)"/>
    <property type="match status" value="1"/>
</dbReference>
<dbReference type="eggNOG" id="COG0702">
    <property type="taxonomic scope" value="Bacteria"/>
</dbReference>
<dbReference type="InterPro" id="IPR016040">
    <property type="entry name" value="NAD(P)-bd_dom"/>
</dbReference>
<protein>
    <recommendedName>
        <fullName evidence="1">NAD(P)-binding domain-containing protein</fullName>
    </recommendedName>
</protein>
<feature type="domain" description="NAD(P)-binding" evidence="1">
    <location>
        <begin position="8"/>
        <end position="183"/>
    </location>
</feature>
<name>J0DFL8_9BIFI</name>
<dbReference type="InterPro" id="IPR036291">
    <property type="entry name" value="NAD(P)-bd_dom_sf"/>
</dbReference>
<dbReference type="STRING" id="857290.HMPREF9156_00557"/>
<evidence type="ECO:0000259" key="1">
    <source>
        <dbReference type="Pfam" id="PF13460"/>
    </source>
</evidence>
<dbReference type="HOGENOM" id="CLU_025711_6_0_11"/>
<gene>
    <name evidence="2" type="ORF">HMPREF9156_00557</name>
</gene>
<dbReference type="InterPro" id="IPR051606">
    <property type="entry name" value="Polyketide_Oxido-like"/>
</dbReference>
<keyword evidence="3" id="KW-1185">Reference proteome</keyword>
<dbReference type="Gene3D" id="3.40.50.720">
    <property type="entry name" value="NAD(P)-binding Rossmann-like Domain"/>
    <property type="match status" value="1"/>
</dbReference>
<accession>J0DFL8</accession>
<evidence type="ECO:0000313" key="2">
    <source>
        <dbReference type="EMBL" id="EJD65113.1"/>
    </source>
</evidence>
<dbReference type="AlphaFoldDB" id="J0DFL8"/>